<dbReference type="InterPro" id="IPR035906">
    <property type="entry name" value="MetI-like_sf"/>
</dbReference>
<accession>X1RK89</accession>
<dbReference type="GO" id="GO:0005886">
    <property type="term" value="C:plasma membrane"/>
    <property type="evidence" value="ECO:0007669"/>
    <property type="project" value="UniProtKB-SubCell"/>
</dbReference>
<keyword evidence="2" id="KW-0813">Transport</keyword>
<sequence>MEDKMKTVQVGVKMLIDSEASSDWGVIMAGTVSAVVPTLIVFFVLQSIFVKSLTRSGIKG</sequence>
<reference evidence="8" key="1">
    <citation type="journal article" date="2014" name="Front. Microbiol.">
        <title>High frequency of phylogenetically diverse reductive dehalogenase-homologous genes in deep subseafloor sedimentary metagenomes.</title>
        <authorList>
            <person name="Kawai M."/>
            <person name="Futagami T."/>
            <person name="Toyoda A."/>
            <person name="Takaki Y."/>
            <person name="Nishi S."/>
            <person name="Hori S."/>
            <person name="Arai W."/>
            <person name="Tsubouchi T."/>
            <person name="Morono Y."/>
            <person name="Uchiyama I."/>
            <person name="Ito T."/>
            <person name="Fujiyama A."/>
            <person name="Inagaki F."/>
            <person name="Takami H."/>
        </authorList>
    </citation>
    <scope>NUCLEOTIDE SEQUENCE</scope>
    <source>
        <strain evidence="8">Expedition CK06-06</strain>
    </source>
</reference>
<organism evidence="8">
    <name type="scientific">marine sediment metagenome</name>
    <dbReference type="NCBI Taxonomy" id="412755"/>
    <lineage>
        <taxon>unclassified sequences</taxon>
        <taxon>metagenomes</taxon>
        <taxon>ecological metagenomes</taxon>
    </lineage>
</organism>
<dbReference type="EMBL" id="BARW01000376">
    <property type="protein sequence ID" value="GAI63575.1"/>
    <property type="molecule type" value="Genomic_DNA"/>
</dbReference>
<evidence type="ECO:0000256" key="3">
    <source>
        <dbReference type="ARBA" id="ARBA00022475"/>
    </source>
</evidence>
<evidence type="ECO:0000256" key="6">
    <source>
        <dbReference type="ARBA" id="ARBA00023136"/>
    </source>
</evidence>
<comment type="subcellular location">
    <subcellularLocation>
        <location evidence="1">Cell membrane</location>
        <topology evidence="1">Multi-pass membrane protein</topology>
    </subcellularLocation>
</comment>
<comment type="caution">
    <text evidence="8">The sequence shown here is derived from an EMBL/GenBank/DDBJ whole genome shotgun (WGS) entry which is preliminary data.</text>
</comment>
<evidence type="ECO:0000256" key="7">
    <source>
        <dbReference type="SAM" id="Phobius"/>
    </source>
</evidence>
<evidence type="ECO:0000256" key="5">
    <source>
        <dbReference type="ARBA" id="ARBA00022989"/>
    </source>
</evidence>
<keyword evidence="6 7" id="KW-0472">Membrane</keyword>
<keyword evidence="4 7" id="KW-0812">Transmembrane</keyword>
<dbReference type="PANTHER" id="PTHR43744">
    <property type="entry name" value="ABC TRANSPORTER PERMEASE PROTEIN MG189-RELATED-RELATED"/>
    <property type="match status" value="1"/>
</dbReference>
<keyword evidence="5 7" id="KW-1133">Transmembrane helix</keyword>
<protein>
    <recommendedName>
        <fullName evidence="9">ABC transmembrane type-1 domain-containing protein</fullName>
    </recommendedName>
</protein>
<evidence type="ECO:0000256" key="4">
    <source>
        <dbReference type="ARBA" id="ARBA00022692"/>
    </source>
</evidence>
<evidence type="ECO:0000313" key="8">
    <source>
        <dbReference type="EMBL" id="GAI63575.1"/>
    </source>
</evidence>
<feature type="transmembrane region" description="Helical" evidence="7">
    <location>
        <begin position="24"/>
        <end position="45"/>
    </location>
</feature>
<dbReference type="PANTHER" id="PTHR43744:SF8">
    <property type="entry name" value="SN-GLYCEROL-3-PHOSPHATE TRANSPORT SYSTEM PERMEASE PROTEIN UGPE"/>
    <property type="match status" value="1"/>
</dbReference>
<dbReference type="SUPFAM" id="SSF161098">
    <property type="entry name" value="MetI-like"/>
    <property type="match status" value="1"/>
</dbReference>
<keyword evidence="3" id="KW-1003">Cell membrane</keyword>
<evidence type="ECO:0008006" key="9">
    <source>
        <dbReference type="Google" id="ProtNLM"/>
    </source>
</evidence>
<name>X1RK89_9ZZZZ</name>
<evidence type="ECO:0000256" key="2">
    <source>
        <dbReference type="ARBA" id="ARBA00022448"/>
    </source>
</evidence>
<gene>
    <name evidence="8" type="ORF">S12H4_01759</name>
</gene>
<dbReference type="AlphaFoldDB" id="X1RK89"/>
<proteinExistence type="predicted"/>
<evidence type="ECO:0000256" key="1">
    <source>
        <dbReference type="ARBA" id="ARBA00004651"/>
    </source>
</evidence>